<comment type="pathway">
    <text evidence="1">Steroid biosynthesis; zymosterol biosynthesis; zymosterol from lanosterol: step 5/6.</text>
</comment>
<dbReference type="SUPFAM" id="SSF51735">
    <property type="entry name" value="NAD(P)-binding Rossmann-fold domains"/>
    <property type="match status" value="1"/>
</dbReference>
<name>A0A8T4IRY8_9ACTN</name>
<sequence>MCGRGALPPLRLTRDTCAEPWRAGRCRCVVGEVSAGAGTLGEWRRGGSTVTGQGVSAVRRRRPPTPSPSPSRRQGVLVPSAPPARPVSRHQRWNVHRLPRADGRTFLVTGGNAGIGYFVAEQLAGTGATVVLGSRDPAKGEAAMATLRSRVPGARVRHLRLDLADLASLKTAVDTAVDTLGLDRLDAVVHNAGVALDDPPRRETADGNEVMFGTNHLGHFALTGWLAPLLRAAEAGRVVTVGSFAAKSERLDLNDLQSRHDYRPKRTYGRSKLAQMYFAAELDRRLRAADSTVRSVMAHPGGALDSLTPSRPPVHVRSLGTRLRGLPAGLVVQGKDAGAWPVVRAVLDPEAAGGQLWGPRVFGLRGRPRPEPVAAYLTDPEADAGTVAAHLWDASCERTGADPGLGLT</sequence>
<dbReference type="Proteomes" id="UP000675554">
    <property type="component" value="Unassembled WGS sequence"/>
</dbReference>
<keyword evidence="5" id="KW-1185">Reference proteome</keyword>
<dbReference type="EC" id="1.1.1.270" evidence="2"/>
<dbReference type="Pfam" id="PF00106">
    <property type="entry name" value="adh_short"/>
    <property type="match status" value="1"/>
</dbReference>
<evidence type="ECO:0000313" key="4">
    <source>
        <dbReference type="EMBL" id="MBR7674515.1"/>
    </source>
</evidence>
<proteinExistence type="predicted"/>
<dbReference type="InterPro" id="IPR051593">
    <property type="entry name" value="Ergosterol_Biosynth_ERG27"/>
</dbReference>
<evidence type="ECO:0000313" key="5">
    <source>
        <dbReference type="Proteomes" id="UP000675554"/>
    </source>
</evidence>
<gene>
    <name evidence="4" type="ORF">KDA82_16120</name>
</gene>
<evidence type="ECO:0000256" key="1">
    <source>
        <dbReference type="ARBA" id="ARBA00023589"/>
    </source>
</evidence>
<evidence type="ECO:0000256" key="2">
    <source>
        <dbReference type="ARBA" id="ARBA00023621"/>
    </source>
</evidence>
<accession>A0A8T4IRY8</accession>
<dbReference type="InterPro" id="IPR036291">
    <property type="entry name" value="NAD(P)-bd_dom_sf"/>
</dbReference>
<comment type="caution">
    <text evidence="4">The sequence shown here is derived from an EMBL/GenBank/DDBJ whole genome shotgun (WGS) entry which is preliminary data.</text>
</comment>
<organism evidence="4 5">
    <name type="scientific">Streptomyces daliensis</name>
    <dbReference type="NCBI Taxonomy" id="299421"/>
    <lineage>
        <taxon>Bacteria</taxon>
        <taxon>Bacillati</taxon>
        <taxon>Actinomycetota</taxon>
        <taxon>Actinomycetes</taxon>
        <taxon>Kitasatosporales</taxon>
        <taxon>Streptomycetaceae</taxon>
        <taxon>Streptomyces</taxon>
    </lineage>
</organism>
<protein>
    <recommendedName>
        <fullName evidence="2">3beta-hydroxysteroid 3-dehydrogenase</fullName>
        <ecNumber evidence="2">1.1.1.270</ecNumber>
    </recommendedName>
</protein>
<dbReference type="PANTHER" id="PTHR43647:SF2">
    <property type="entry name" value="DEHYDROGENASE"/>
    <property type="match status" value="1"/>
</dbReference>
<dbReference type="InterPro" id="IPR002347">
    <property type="entry name" value="SDR_fam"/>
</dbReference>
<dbReference type="AlphaFoldDB" id="A0A8T4IRY8"/>
<dbReference type="PANTHER" id="PTHR43647">
    <property type="entry name" value="DEHYDROGENASE"/>
    <property type="match status" value="1"/>
</dbReference>
<feature type="region of interest" description="Disordered" evidence="3">
    <location>
        <begin position="44"/>
        <end position="90"/>
    </location>
</feature>
<dbReference type="Gene3D" id="3.40.50.720">
    <property type="entry name" value="NAD(P)-binding Rossmann-like Domain"/>
    <property type="match status" value="1"/>
</dbReference>
<dbReference type="EMBL" id="JAGSMN010000351">
    <property type="protein sequence ID" value="MBR7674515.1"/>
    <property type="molecule type" value="Genomic_DNA"/>
</dbReference>
<dbReference type="GO" id="GO:0000253">
    <property type="term" value="F:3-beta-hydroxysteroid 3-dehydrogenase (NADP+) activity"/>
    <property type="evidence" value="ECO:0007669"/>
    <property type="project" value="UniProtKB-EC"/>
</dbReference>
<evidence type="ECO:0000256" key="3">
    <source>
        <dbReference type="SAM" id="MobiDB-lite"/>
    </source>
</evidence>
<dbReference type="PRINTS" id="PR00081">
    <property type="entry name" value="GDHRDH"/>
</dbReference>
<reference evidence="4" key="1">
    <citation type="submission" date="2021-04" db="EMBL/GenBank/DDBJ databases">
        <title>Sequencing of actinobacteria type strains.</title>
        <authorList>
            <person name="Nguyen G.-S."/>
            <person name="Wentzel A."/>
        </authorList>
    </citation>
    <scope>NUCLEOTIDE SEQUENCE</scope>
    <source>
        <strain evidence="4">DSM 42095</strain>
    </source>
</reference>